<evidence type="ECO:0000256" key="1">
    <source>
        <dbReference type="SAM" id="MobiDB-lite"/>
    </source>
</evidence>
<sequence>MNSVSFQTQLASIMEVLANAAVAEICELVDDGYAVLHLEISRRQKENEALKRKLQMMELRISRQGMEKARVQVRNELKGNEKSPFPAEDSISKQLDSSQWRDGGPAAEREEEATIKSDESAGVEVARPESVPIKTEKLEEDLENSDLQGGLKIREERAVESSTDDGERAPVVDTQTTPAVDTDELNEQHSTSHSVWEDSGLDTVLKAEPENETANQTLQQRGSDLDMGKRTVRATTTLCTRGHFNWTHSIHEGLVKKRPRTQPARTRPPRTLGAFGVTESFLQSFLLRKERWLLYGARR</sequence>
<name>A0A9D3PDM0_MEGAT</name>
<evidence type="ECO:0000313" key="2">
    <source>
        <dbReference type="EMBL" id="KAG7455336.1"/>
    </source>
</evidence>
<keyword evidence="3" id="KW-1185">Reference proteome</keyword>
<proteinExistence type="predicted"/>
<evidence type="ECO:0000313" key="3">
    <source>
        <dbReference type="Proteomes" id="UP001046870"/>
    </source>
</evidence>
<feature type="region of interest" description="Disordered" evidence="1">
    <location>
        <begin position="76"/>
        <end position="127"/>
    </location>
</feature>
<organism evidence="2 3">
    <name type="scientific">Megalops atlanticus</name>
    <name type="common">Tarpon</name>
    <name type="synonym">Clupea gigantea</name>
    <dbReference type="NCBI Taxonomy" id="7932"/>
    <lineage>
        <taxon>Eukaryota</taxon>
        <taxon>Metazoa</taxon>
        <taxon>Chordata</taxon>
        <taxon>Craniata</taxon>
        <taxon>Vertebrata</taxon>
        <taxon>Euteleostomi</taxon>
        <taxon>Actinopterygii</taxon>
        <taxon>Neopterygii</taxon>
        <taxon>Teleostei</taxon>
        <taxon>Elopiformes</taxon>
        <taxon>Megalopidae</taxon>
        <taxon>Megalops</taxon>
    </lineage>
</organism>
<protein>
    <submittedName>
        <fullName evidence="2">Uncharacterized protein</fullName>
    </submittedName>
</protein>
<comment type="caution">
    <text evidence="2">The sequence shown here is derived from an EMBL/GenBank/DDBJ whole genome shotgun (WGS) entry which is preliminary data.</text>
</comment>
<dbReference type="AlphaFoldDB" id="A0A9D3PDM0"/>
<dbReference type="EMBL" id="JAFDVH010000024">
    <property type="protein sequence ID" value="KAG7455336.1"/>
    <property type="molecule type" value="Genomic_DNA"/>
</dbReference>
<gene>
    <name evidence="2" type="ORF">MATL_G00255560</name>
</gene>
<dbReference type="Proteomes" id="UP001046870">
    <property type="component" value="Chromosome 24"/>
</dbReference>
<accession>A0A9D3PDM0</accession>
<reference evidence="2" key="1">
    <citation type="submission" date="2021-01" db="EMBL/GenBank/DDBJ databases">
        <authorList>
            <person name="Zahm M."/>
            <person name="Roques C."/>
            <person name="Cabau C."/>
            <person name="Klopp C."/>
            <person name="Donnadieu C."/>
            <person name="Jouanno E."/>
            <person name="Lampietro C."/>
            <person name="Louis A."/>
            <person name="Herpin A."/>
            <person name="Echchiki A."/>
            <person name="Berthelot C."/>
            <person name="Parey E."/>
            <person name="Roest-Crollius H."/>
            <person name="Braasch I."/>
            <person name="Postlethwait J."/>
            <person name="Bobe J."/>
            <person name="Montfort J."/>
            <person name="Bouchez O."/>
            <person name="Begum T."/>
            <person name="Mejri S."/>
            <person name="Adams A."/>
            <person name="Chen W.-J."/>
            <person name="Guiguen Y."/>
        </authorList>
    </citation>
    <scope>NUCLEOTIDE SEQUENCE</scope>
    <source>
        <strain evidence="2">YG-15Mar2019-1</strain>
        <tissue evidence="2">Brain</tissue>
    </source>
</reference>
<dbReference type="OrthoDB" id="8922241at2759"/>